<dbReference type="AlphaFoldDB" id="A0A379RZZ3"/>
<gene>
    <name evidence="2" type="ORF">NCTC7295_00929</name>
</gene>
<reference evidence="2 3" key="1">
    <citation type="submission" date="2018-06" db="EMBL/GenBank/DDBJ databases">
        <authorList>
            <consortium name="Pathogen Informatics"/>
            <person name="Doyle S."/>
        </authorList>
    </citation>
    <scope>NUCLEOTIDE SEQUENCE [LARGE SCALE GENOMIC DNA]</scope>
    <source>
        <strain evidence="2 3">NCTC7295</strain>
    </source>
</reference>
<proteinExistence type="predicted"/>
<name>A0A379RZZ3_SALER</name>
<evidence type="ECO:0000256" key="1">
    <source>
        <dbReference type="SAM" id="MobiDB-lite"/>
    </source>
</evidence>
<evidence type="ECO:0000313" key="3">
    <source>
        <dbReference type="Proteomes" id="UP000254124"/>
    </source>
</evidence>
<dbReference type="EMBL" id="UGWZ01000001">
    <property type="protein sequence ID" value="SUG13360.1"/>
    <property type="molecule type" value="Genomic_DNA"/>
</dbReference>
<dbReference type="Proteomes" id="UP000254124">
    <property type="component" value="Unassembled WGS sequence"/>
</dbReference>
<feature type="region of interest" description="Disordered" evidence="1">
    <location>
        <begin position="1"/>
        <end position="26"/>
    </location>
</feature>
<protein>
    <submittedName>
        <fullName evidence="2">Uncharacterized protein</fullName>
    </submittedName>
</protein>
<sequence>MQLGEFRPGNRDHFSGGVQLHGAGTQRDHRLIQRQIFTFQRMHIAHHLGFAVVTVKYRMRQNRIVAQHTLLNRATVKRHVFIQRFNIQAVIIAQQYRKQLQDIGHG</sequence>
<organism evidence="2 3">
    <name type="scientific">Salmonella enterica subsp. arizonae</name>
    <dbReference type="NCBI Taxonomy" id="59203"/>
    <lineage>
        <taxon>Bacteria</taxon>
        <taxon>Pseudomonadati</taxon>
        <taxon>Pseudomonadota</taxon>
        <taxon>Gammaproteobacteria</taxon>
        <taxon>Enterobacterales</taxon>
        <taxon>Enterobacteriaceae</taxon>
        <taxon>Salmonella</taxon>
    </lineage>
</organism>
<evidence type="ECO:0000313" key="2">
    <source>
        <dbReference type="EMBL" id="SUG13360.1"/>
    </source>
</evidence>
<accession>A0A379RZZ3</accession>